<dbReference type="SMART" id="SM00866">
    <property type="entry name" value="UTRA"/>
    <property type="match status" value="1"/>
</dbReference>
<keyword evidence="1" id="KW-0805">Transcription regulation</keyword>
<sequence length="234" mass="26674">MTQSNETTSYRDIKETVLARIRSGEWQPDSLLPNEQDLAVEFSCTRTTVNRAMRELADEGFLERRRKAGTRVLSAPQRQARFTIPKVRDEVEALGGIYRYALVSSVAERAPEWLCARLALKPDQRVMHVRCMHFNGNTPFQYEDRWIVIDSVPQVVNADFASIGPNEWLIQTVPFTNVELSFLASRADDSVAAFLDLPIGEPVFTGERITWLEGEPVTFAKMYFAAGYRMTTQF</sequence>
<dbReference type="Pfam" id="PF07702">
    <property type="entry name" value="UTRA"/>
    <property type="match status" value="1"/>
</dbReference>
<evidence type="ECO:0000313" key="5">
    <source>
        <dbReference type="EMBL" id="CUH50385.1"/>
    </source>
</evidence>
<dbReference type="SUPFAM" id="SSF46785">
    <property type="entry name" value="Winged helix' DNA-binding domain"/>
    <property type="match status" value="1"/>
</dbReference>
<keyword evidence="3" id="KW-0804">Transcription</keyword>
<dbReference type="RefSeq" id="WP_058279689.1">
    <property type="nucleotide sequence ID" value="NZ_CYPU01000074.1"/>
</dbReference>
<dbReference type="SUPFAM" id="SSF64288">
    <property type="entry name" value="Chorismate lyase-like"/>
    <property type="match status" value="1"/>
</dbReference>
<dbReference type="GO" id="GO:0003700">
    <property type="term" value="F:DNA-binding transcription factor activity"/>
    <property type="evidence" value="ECO:0007669"/>
    <property type="project" value="InterPro"/>
</dbReference>
<dbReference type="SMART" id="SM00345">
    <property type="entry name" value="HTH_GNTR"/>
    <property type="match status" value="1"/>
</dbReference>
<dbReference type="GeneID" id="55495712"/>
<dbReference type="InterPro" id="IPR050679">
    <property type="entry name" value="Bact_HTH_transcr_reg"/>
</dbReference>
<evidence type="ECO:0000259" key="4">
    <source>
        <dbReference type="PROSITE" id="PS50949"/>
    </source>
</evidence>
<dbReference type="InterPro" id="IPR028978">
    <property type="entry name" value="Chorismate_lyase_/UTRA_dom_sf"/>
</dbReference>
<evidence type="ECO:0000256" key="3">
    <source>
        <dbReference type="ARBA" id="ARBA00023163"/>
    </source>
</evidence>
<reference evidence="5 6" key="1">
    <citation type="submission" date="2015-09" db="EMBL/GenBank/DDBJ databases">
        <authorList>
            <consortium name="Swine Surveillance"/>
        </authorList>
    </citation>
    <scope>NUCLEOTIDE SEQUENCE [LARGE SCALE GENOMIC DNA]</scope>
    <source>
        <strain evidence="5 6">CECT 4292</strain>
    </source>
</reference>
<name>A0A0P1FA84_9RHOB</name>
<dbReference type="Proteomes" id="UP000050783">
    <property type="component" value="Unassembled WGS sequence"/>
</dbReference>
<gene>
    <name evidence="5" type="primary">yurK</name>
    <name evidence="5" type="ORF">RUA4292_04594</name>
</gene>
<dbReference type="EMBL" id="CYPU01000074">
    <property type="protein sequence ID" value="CUH50385.1"/>
    <property type="molecule type" value="Genomic_DNA"/>
</dbReference>
<evidence type="ECO:0000313" key="6">
    <source>
        <dbReference type="Proteomes" id="UP000050783"/>
    </source>
</evidence>
<keyword evidence="2" id="KW-0238">DNA-binding</keyword>
<dbReference type="AlphaFoldDB" id="A0A0P1FA84"/>
<dbReference type="InterPro" id="IPR036388">
    <property type="entry name" value="WH-like_DNA-bd_sf"/>
</dbReference>
<organism evidence="5 6">
    <name type="scientific">Ruegeria atlantica</name>
    <dbReference type="NCBI Taxonomy" id="81569"/>
    <lineage>
        <taxon>Bacteria</taxon>
        <taxon>Pseudomonadati</taxon>
        <taxon>Pseudomonadota</taxon>
        <taxon>Alphaproteobacteria</taxon>
        <taxon>Rhodobacterales</taxon>
        <taxon>Roseobacteraceae</taxon>
        <taxon>Ruegeria</taxon>
    </lineage>
</organism>
<dbReference type="Gene3D" id="3.40.1410.10">
    <property type="entry name" value="Chorismate lyase-like"/>
    <property type="match status" value="1"/>
</dbReference>
<dbReference type="OrthoDB" id="9808698at2"/>
<dbReference type="PRINTS" id="PR00035">
    <property type="entry name" value="HTHGNTR"/>
</dbReference>
<dbReference type="PANTHER" id="PTHR44846">
    <property type="entry name" value="MANNOSYL-D-GLYCERATE TRANSPORT/METABOLISM SYSTEM REPRESSOR MNGR-RELATED"/>
    <property type="match status" value="1"/>
</dbReference>
<dbReference type="Gene3D" id="1.10.10.10">
    <property type="entry name" value="Winged helix-like DNA-binding domain superfamily/Winged helix DNA-binding domain"/>
    <property type="match status" value="1"/>
</dbReference>
<evidence type="ECO:0000256" key="2">
    <source>
        <dbReference type="ARBA" id="ARBA00023125"/>
    </source>
</evidence>
<dbReference type="InterPro" id="IPR011663">
    <property type="entry name" value="UTRA"/>
</dbReference>
<feature type="domain" description="HTH gntR-type" evidence="4">
    <location>
        <begin position="7"/>
        <end position="75"/>
    </location>
</feature>
<dbReference type="GO" id="GO:0003677">
    <property type="term" value="F:DNA binding"/>
    <property type="evidence" value="ECO:0007669"/>
    <property type="project" value="UniProtKB-KW"/>
</dbReference>
<dbReference type="PANTHER" id="PTHR44846:SF16">
    <property type="entry name" value="TRANSCRIPTIONAL REGULATOR PHNF-RELATED"/>
    <property type="match status" value="1"/>
</dbReference>
<dbReference type="InterPro" id="IPR000524">
    <property type="entry name" value="Tscrpt_reg_HTH_GntR"/>
</dbReference>
<accession>A0A0P1FA84</accession>
<evidence type="ECO:0000256" key="1">
    <source>
        <dbReference type="ARBA" id="ARBA00023015"/>
    </source>
</evidence>
<dbReference type="InterPro" id="IPR036390">
    <property type="entry name" value="WH_DNA-bd_sf"/>
</dbReference>
<dbReference type="Pfam" id="PF00392">
    <property type="entry name" value="GntR"/>
    <property type="match status" value="1"/>
</dbReference>
<dbReference type="STRING" id="81569.RUM4293_01461"/>
<dbReference type="PROSITE" id="PS50949">
    <property type="entry name" value="HTH_GNTR"/>
    <property type="match status" value="1"/>
</dbReference>
<dbReference type="CDD" id="cd07377">
    <property type="entry name" value="WHTH_GntR"/>
    <property type="match status" value="1"/>
</dbReference>
<protein>
    <submittedName>
        <fullName evidence="5">Putative HTH-type transcriptional regulator YurK</fullName>
    </submittedName>
</protein>
<proteinExistence type="predicted"/>